<dbReference type="PANTHER" id="PTHR23310">
    <property type="entry name" value="ACYL-COA-BINDING PROTEIN, ACBP"/>
    <property type="match status" value="1"/>
</dbReference>
<keyword evidence="3" id="KW-1133">Transmembrane helix</keyword>
<evidence type="ECO:0000256" key="1">
    <source>
        <dbReference type="ARBA" id="ARBA00023121"/>
    </source>
</evidence>
<organism evidence="5 6">
    <name type="scientific">Allacma fusca</name>
    <dbReference type="NCBI Taxonomy" id="39272"/>
    <lineage>
        <taxon>Eukaryota</taxon>
        <taxon>Metazoa</taxon>
        <taxon>Ecdysozoa</taxon>
        <taxon>Arthropoda</taxon>
        <taxon>Hexapoda</taxon>
        <taxon>Collembola</taxon>
        <taxon>Symphypleona</taxon>
        <taxon>Sminthuridae</taxon>
        <taxon>Allacma</taxon>
    </lineage>
</organism>
<evidence type="ECO:0000313" key="5">
    <source>
        <dbReference type="EMBL" id="CAG7821947.1"/>
    </source>
</evidence>
<accession>A0A8J2KXT7</accession>
<evidence type="ECO:0000313" key="6">
    <source>
        <dbReference type="Proteomes" id="UP000708208"/>
    </source>
</evidence>
<keyword evidence="3" id="KW-0812">Transmembrane</keyword>
<dbReference type="OrthoDB" id="71307at2759"/>
<dbReference type="GO" id="GO:0019915">
    <property type="term" value="P:lipid storage"/>
    <property type="evidence" value="ECO:0007669"/>
    <property type="project" value="UniProtKB-ARBA"/>
</dbReference>
<feature type="region of interest" description="Disordered" evidence="2">
    <location>
        <begin position="257"/>
        <end position="281"/>
    </location>
</feature>
<feature type="transmembrane region" description="Helical" evidence="3">
    <location>
        <begin position="400"/>
        <end position="423"/>
    </location>
</feature>
<evidence type="ECO:0000259" key="4">
    <source>
        <dbReference type="PROSITE" id="PS51228"/>
    </source>
</evidence>
<dbReference type="FunFam" id="1.20.80.10:FF:000010">
    <property type="entry name" value="Acyl-CoA-binding domain-containing protein 5"/>
    <property type="match status" value="1"/>
</dbReference>
<gene>
    <name evidence="5" type="ORF">AFUS01_LOCUS32249</name>
</gene>
<dbReference type="GO" id="GO:0000062">
    <property type="term" value="F:fatty-acyl-CoA binding"/>
    <property type="evidence" value="ECO:0007669"/>
    <property type="project" value="InterPro"/>
</dbReference>
<dbReference type="PROSITE" id="PS51228">
    <property type="entry name" value="ACB_2"/>
    <property type="match status" value="1"/>
</dbReference>
<dbReference type="GO" id="GO:0006631">
    <property type="term" value="P:fatty acid metabolic process"/>
    <property type="evidence" value="ECO:0007669"/>
    <property type="project" value="TreeGrafter"/>
</dbReference>
<proteinExistence type="predicted"/>
<keyword evidence="6" id="KW-1185">Reference proteome</keyword>
<feature type="domain" description="ACB" evidence="4">
    <location>
        <begin position="3"/>
        <end position="92"/>
    </location>
</feature>
<dbReference type="PROSITE" id="PS00880">
    <property type="entry name" value="ACB_1"/>
    <property type="match status" value="1"/>
</dbReference>
<sequence>MSVEAKFTAAVKVIKSLPSDGPYQPSNDTKLKFYSLYKQATEGQCSQARPAFWDVIGRVKWDHWKRLGDMSKDDAMQEYIEELKKIVETMSFSGDVQNFLDSIGPFYEFISLNSPEMDNIKELVEKATSSASCSSTSSESFSHSNSLPSSPETTPQTTPAKEVDEAAVEVPLITDASIGPKINHDHNYEHTNGHIPNQKLSHNNLNVTGNTPLGIIPPPSPMHKPLANGHAKRYSIEDIIQNDEKDEIIEIHANGGPKLRSRVNSQSSESDRYYSGDDFDMDELDRTIPTVTVSSPSFSNDLTKPGPSATVRKATKARSLASSMVPHGTLLDSQGNKIDAVTVLQSTVDRLNRDVDHVLARLRILEAAFASNPSGVANIAANENSGAGAKSRRTMKLSRMTWAIIFTWPIAVHLIFKLIAWWLNRRRQLSRRPLAILNSS</sequence>
<protein>
    <recommendedName>
        <fullName evidence="4">ACB domain-containing protein</fullName>
    </recommendedName>
</protein>
<dbReference type="CDD" id="cd00435">
    <property type="entry name" value="ACBP"/>
    <property type="match status" value="1"/>
</dbReference>
<feature type="region of interest" description="Disordered" evidence="2">
    <location>
        <begin position="133"/>
        <end position="162"/>
    </location>
</feature>
<dbReference type="AlphaFoldDB" id="A0A8J2KXT7"/>
<feature type="compositionally biased region" description="Low complexity" evidence="2">
    <location>
        <begin position="133"/>
        <end position="159"/>
    </location>
</feature>
<dbReference type="InterPro" id="IPR000582">
    <property type="entry name" value="Acyl-CoA-binding_protein"/>
</dbReference>
<name>A0A8J2KXT7_9HEXA</name>
<dbReference type="InterPro" id="IPR022408">
    <property type="entry name" value="Acyl-CoA-binding_prot_CS"/>
</dbReference>
<keyword evidence="1" id="KW-0446">Lipid-binding</keyword>
<dbReference type="Proteomes" id="UP000708208">
    <property type="component" value="Unassembled WGS sequence"/>
</dbReference>
<evidence type="ECO:0000256" key="2">
    <source>
        <dbReference type="SAM" id="MobiDB-lite"/>
    </source>
</evidence>
<reference evidence="5" key="1">
    <citation type="submission" date="2021-06" db="EMBL/GenBank/DDBJ databases">
        <authorList>
            <person name="Hodson N. C."/>
            <person name="Mongue J. A."/>
            <person name="Jaron S. K."/>
        </authorList>
    </citation>
    <scope>NUCLEOTIDE SEQUENCE</scope>
</reference>
<comment type="caution">
    <text evidence="5">The sequence shown here is derived from an EMBL/GenBank/DDBJ whole genome shotgun (WGS) entry which is preliminary data.</text>
</comment>
<keyword evidence="3" id="KW-0472">Membrane</keyword>
<evidence type="ECO:0000256" key="3">
    <source>
        <dbReference type="SAM" id="Phobius"/>
    </source>
</evidence>
<dbReference type="GO" id="GO:0005737">
    <property type="term" value="C:cytoplasm"/>
    <property type="evidence" value="ECO:0007669"/>
    <property type="project" value="TreeGrafter"/>
</dbReference>
<dbReference type="EMBL" id="CAJVCH010524942">
    <property type="protein sequence ID" value="CAG7821947.1"/>
    <property type="molecule type" value="Genomic_DNA"/>
</dbReference>
<dbReference type="Pfam" id="PF00887">
    <property type="entry name" value="ACBP"/>
    <property type="match status" value="1"/>
</dbReference>
<dbReference type="PANTHER" id="PTHR23310:SF77">
    <property type="entry name" value="LD25952P"/>
    <property type="match status" value="1"/>
</dbReference>